<dbReference type="Gene3D" id="1.25.40.1040">
    <property type="match status" value="1"/>
</dbReference>
<protein>
    <recommendedName>
        <fullName evidence="9">N-alpha-acetyltransferase 15, NatA auxiliary subunit</fullName>
    </recommendedName>
</protein>
<dbReference type="GO" id="GO:0031415">
    <property type="term" value="C:NatA complex"/>
    <property type="evidence" value="ECO:0007669"/>
    <property type="project" value="TreeGrafter"/>
</dbReference>
<dbReference type="Pfam" id="PF12569">
    <property type="entry name" value="NatA_aux_su"/>
    <property type="match status" value="1"/>
</dbReference>
<evidence type="ECO:0000256" key="3">
    <source>
        <dbReference type="PROSITE-ProRule" id="PRU00339"/>
    </source>
</evidence>
<proteinExistence type="predicted"/>
<keyword evidence="8" id="KW-1185">Reference proteome</keyword>
<organism evidence="6">
    <name type="scientific">Oikopleura dioica</name>
    <name type="common">Tunicate</name>
    <dbReference type="NCBI Taxonomy" id="34765"/>
    <lineage>
        <taxon>Eukaryota</taxon>
        <taxon>Metazoa</taxon>
        <taxon>Chordata</taxon>
        <taxon>Tunicata</taxon>
        <taxon>Appendicularia</taxon>
        <taxon>Copelata</taxon>
        <taxon>Oikopleuridae</taxon>
        <taxon>Oikopleura</taxon>
    </lineage>
</organism>
<name>E4WRG2_OIKDI</name>
<dbReference type="InterPro" id="IPR019734">
    <property type="entry name" value="TPR_rpt"/>
</dbReference>
<accession>E4WRG2</accession>
<dbReference type="FunFam" id="1.25.40.1040:FF:000003">
    <property type="entry name" value="N-terminal acetyltransferase A, auxiliary subunit"/>
    <property type="match status" value="1"/>
</dbReference>
<evidence type="ECO:0000313" key="8">
    <source>
        <dbReference type="Proteomes" id="UP000001307"/>
    </source>
</evidence>
<sequence length="845" mass="98088">MSRIDLPQKENNLFQKLMKCYEQKQFKNGLRHAKAILSNPKCTDHGETLSMKGLILSAMNKREEALELARKGLSKNFRSGTCWHVYGLVLRAEKKYEEAIKAYSNAVKWENRNQLILKDLSHLQIQMRDYEAFKKSRLDLLTLRPTLRASWIGFAVANHLLGEHDTAFEVLEEFRTTQNKSDGQRSRDHDSDYENSEIIVYQAKILIEQKKHTRAIEFLEKNRAEILDIPHYHETLGDLRLILGENEQAEEHFTILVHRNPEKRVYFEKLAQAVEADADPLRINEFYDTMANVFSRSKLPLLIPLELVIGEIFTRRLEHYFKASLRKCLPNIHVTLRPIYSDAQKRNELEQLALRLCELLEKNQTMEEDGERESPACLVWLYHFLAQHFDFLKNYEMAMHYVNLALEHTPTITDLYVTKGRIYKHAGHIKYAAACLDEAQSLDTADRYLNCKCCRYLIRAGEVEKAEKMAEQFTRENTTVQENLKEMQVLWFQIECAQAYYEQGKYGLALRKCYEIENVFADVTEDQFDFHNYCMRKMTLGEYVEMLRWEDSVREQKYFQAAALIAVNIYIQIHDGTWNPETGGSTAAEANLSEAELKKLKSKKKKEALKKKKEDEKKKKEGAKRNTEPVKEDPLEPEKLLKEAQEKALEKAKEWCEWLETLSPNWLPGQVAAYELAKRRNRPFQQLRAVKRLINHHGLDNAAVHFTVCDWISQAKQTIAAVEDEVVSKVLTEGNDEIMNLTGDVTSYNKKYLSENKLSYQHRLQVALIAKTVEKSDDIETIIDGDFSTGSIDDYKQGIALSNCLKLREAAKSLFPLATEFGAEFDNPPRMLKEFDQINGHSIEN</sequence>
<dbReference type="EMBL" id="FN654811">
    <property type="protein sequence ID" value="CBY36626.1"/>
    <property type="molecule type" value="Genomic_DNA"/>
</dbReference>
<dbReference type="PIRSF" id="PIRSF000422">
    <property type="entry name" value="N-terminal-AcTrfase-A_aux_su"/>
    <property type="match status" value="1"/>
</dbReference>
<reference evidence="6" key="1">
    <citation type="journal article" date="2010" name="Science">
        <title>Plasticity of animal genome architecture unmasked by rapid evolution of a pelagic tunicate.</title>
        <authorList>
            <person name="Denoeud F."/>
            <person name="Henriet S."/>
            <person name="Mungpakdee S."/>
            <person name="Aury J.M."/>
            <person name="Da Silva C."/>
            <person name="Brinkmann H."/>
            <person name="Mikhaleva J."/>
            <person name="Olsen L.C."/>
            <person name="Jubin C."/>
            <person name="Canestro C."/>
            <person name="Bouquet J.M."/>
            <person name="Danks G."/>
            <person name="Poulain J."/>
            <person name="Campsteijn C."/>
            <person name="Adamski M."/>
            <person name="Cross I."/>
            <person name="Yadetie F."/>
            <person name="Muffato M."/>
            <person name="Louis A."/>
            <person name="Butcher S."/>
            <person name="Tsagkogeorga G."/>
            <person name="Konrad A."/>
            <person name="Singh S."/>
            <person name="Jensen M.F."/>
            <person name="Cong E.H."/>
            <person name="Eikeseth-Otteraa H."/>
            <person name="Noel B."/>
            <person name="Anthouard V."/>
            <person name="Porcel B.M."/>
            <person name="Kachouri-Lafond R."/>
            <person name="Nishino A."/>
            <person name="Ugolini M."/>
            <person name="Chourrout P."/>
            <person name="Nishida H."/>
            <person name="Aasland R."/>
            <person name="Huzurbazar S."/>
            <person name="Westhof E."/>
            <person name="Delsuc F."/>
            <person name="Lehrach H."/>
            <person name="Reinhardt R."/>
            <person name="Weissenbach J."/>
            <person name="Roy S.W."/>
            <person name="Artiguenave F."/>
            <person name="Postlethwait J.H."/>
            <person name="Manak J.R."/>
            <person name="Thompson E.M."/>
            <person name="Jaillon O."/>
            <person name="Du Pasquier L."/>
            <person name="Boudinot P."/>
            <person name="Liberles D.A."/>
            <person name="Volff J.N."/>
            <person name="Philippe H."/>
            <person name="Lenhard B."/>
            <person name="Roest Crollius H."/>
            <person name="Wincker P."/>
            <person name="Chourrout D."/>
        </authorList>
    </citation>
    <scope>NUCLEOTIDE SEQUENCE [LARGE SCALE GENOMIC DNA]</scope>
</reference>
<dbReference type="AlphaFoldDB" id="E4WRG2"/>
<dbReference type="PANTHER" id="PTHR22767">
    <property type="entry name" value="N-TERMINAL ACETYLTRANSFERASE-RELATED"/>
    <property type="match status" value="1"/>
</dbReference>
<keyword evidence="1" id="KW-0677">Repeat</keyword>
<feature type="repeat" description="TPR" evidence="3">
    <location>
        <begin position="80"/>
        <end position="113"/>
    </location>
</feature>
<evidence type="ECO:0000256" key="1">
    <source>
        <dbReference type="ARBA" id="ARBA00022737"/>
    </source>
</evidence>
<dbReference type="SUPFAM" id="SSF48452">
    <property type="entry name" value="TPR-like"/>
    <property type="match status" value="1"/>
</dbReference>
<dbReference type="InParanoid" id="E4WRG2"/>
<dbReference type="Proteomes" id="UP000001307">
    <property type="component" value="Unassembled WGS sequence"/>
</dbReference>
<evidence type="ECO:0008006" key="9">
    <source>
        <dbReference type="Google" id="ProtNLM"/>
    </source>
</evidence>
<feature type="coiled-coil region" evidence="4">
    <location>
        <begin position="463"/>
        <end position="490"/>
    </location>
</feature>
<dbReference type="PANTHER" id="PTHR22767:SF2">
    <property type="entry name" value="N(ALPHA)-ACETYLTRANSFERASE 15_16, ISOFORM A"/>
    <property type="match status" value="1"/>
</dbReference>
<evidence type="ECO:0000256" key="4">
    <source>
        <dbReference type="SAM" id="Coils"/>
    </source>
</evidence>
<evidence type="ECO:0000256" key="5">
    <source>
        <dbReference type="SAM" id="MobiDB-lite"/>
    </source>
</evidence>
<dbReference type="SMART" id="SM00028">
    <property type="entry name" value="TPR"/>
    <property type="match status" value="6"/>
</dbReference>
<keyword evidence="2 3" id="KW-0802">TPR repeat</keyword>
<evidence type="ECO:0000256" key="2">
    <source>
        <dbReference type="ARBA" id="ARBA00022803"/>
    </source>
</evidence>
<keyword evidence="4" id="KW-0175">Coiled coil</keyword>
<dbReference type="InterPro" id="IPR011990">
    <property type="entry name" value="TPR-like_helical_dom_sf"/>
</dbReference>
<dbReference type="InterPro" id="IPR021183">
    <property type="entry name" value="NatA_aux_su"/>
</dbReference>
<feature type="compositionally biased region" description="Basic and acidic residues" evidence="5">
    <location>
        <begin position="612"/>
        <end position="635"/>
    </location>
</feature>
<evidence type="ECO:0000313" key="6">
    <source>
        <dbReference type="EMBL" id="CBY20343.1"/>
    </source>
</evidence>
<evidence type="ECO:0000313" key="7">
    <source>
        <dbReference type="EMBL" id="CBY36626.1"/>
    </source>
</evidence>
<dbReference type="PROSITE" id="PS50005">
    <property type="entry name" value="TPR"/>
    <property type="match status" value="1"/>
</dbReference>
<dbReference type="FunCoup" id="E4WRG2">
    <property type="interactions" value="523"/>
</dbReference>
<gene>
    <name evidence="6" type="ORF">GSOID_T00000336001</name>
    <name evidence="7" type="ORF">GSOID_T00029648001</name>
</gene>
<dbReference type="Pfam" id="PF13181">
    <property type="entry name" value="TPR_8"/>
    <property type="match status" value="1"/>
</dbReference>
<dbReference type="Gene3D" id="1.25.40.1010">
    <property type="match status" value="1"/>
</dbReference>
<dbReference type="EMBL" id="FN653015">
    <property type="protein sequence ID" value="CBY20343.1"/>
    <property type="molecule type" value="Genomic_DNA"/>
</dbReference>
<dbReference type="OrthoDB" id="10263032at2759"/>
<dbReference type="Proteomes" id="UP000011014">
    <property type="component" value="Unassembled WGS sequence"/>
</dbReference>
<feature type="region of interest" description="Disordered" evidence="5">
    <location>
        <begin position="603"/>
        <end position="635"/>
    </location>
</feature>